<keyword evidence="9" id="KW-0573">Peptidoglycan synthesis</keyword>
<dbReference type="PANTHER" id="PTHR30474:SF2">
    <property type="entry name" value="PEPTIDOGLYCAN GLYCOSYLTRANSFERASE FTSW-RELATED"/>
    <property type="match status" value="1"/>
</dbReference>
<evidence type="ECO:0000256" key="3">
    <source>
        <dbReference type="ARBA" id="ARBA00022475"/>
    </source>
</evidence>
<evidence type="ECO:0000256" key="6">
    <source>
        <dbReference type="ARBA" id="ARBA00022679"/>
    </source>
</evidence>
<evidence type="ECO:0000256" key="9">
    <source>
        <dbReference type="ARBA" id="ARBA00022984"/>
    </source>
</evidence>
<dbReference type="InterPro" id="IPR013437">
    <property type="entry name" value="FtsW"/>
</dbReference>
<organism evidence="22 23">
    <name type="scientific">Hyphobacterium lacteum</name>
    <dbReference type="NCBI Taxonomy" id="3116575"/>
    <lineage>
        <taxon>Bacteria</taxon>
        <taxon>Pseudomonadati</taxon>
        <taxon>Pseudomonadota</taxon>
        <taxon>Alphaproteobacteria</taxon>
        <taxon>Maricaulales</taxon>
        <taxon>Maricaulaceae</taxon>
        <taxon>Hyphobacterium</taxon>
    </lineage>
</organism>
<evidence type="ECO:0000256" key="2">
    <source>
        <dbReference type="ARBA" id="ARBA00004752"/>
    </source>
</evidence>
<keyword evidence="6" id="KW-0808">Transferase</keyword>
<keyword evidence="23" id="KW-1185">Reference proteome</keyword>
<evidence type="ECO:0000256" key="17">
    <source>
        <dbReference type="ARBA" id="ARBA00041185"/>
    </source>
</evidence>
<evidence type="ECO:0000256" key="21">
    <source>
        <dbReference type="SAM" id="Phobius"/>
    </source>
</evidence>
<evidence type="ECO:0000256" key="12">
    <source>
        <dbReference type="ARBA" id="ARBA00023306"/>
    </source>
</evidence>
<evidence type="ECO:0000256" key="4">
    <source>
        <dbReference type="ARBA" id="ARBA00022618"/>
    </source>
</evidence>
<evidence type="ECO:0000256" key="18">
    <source>
        <dbReference type="ARBA" id="ARBA00041418"/>
    </source>
</evidence>
<dbReference type="RefSeq" id="WP_330198985.1">
    <property type="nucleotide sequence ID" value="NZ_JAZDRP010000004.1"/>
</dbReference>
<feature type="transmembrane region" description="Helical" evidence="21">
    <location>
        <begin position="54"/>
        <end position="72"/>
    </location>
</feature>
<sequence>MIAIEARHFGDWWKSIDRTLLFVVLALISVGLILSLAASPAATVRENISDPFYFLYRHSVFALLSLGVLLFVSSLDHRNIRRLCALTLLGSLFLVGVTIIMGHEVGGASRWLRFPGFSVQPSEFLKPSLIVMVAWLFAEARNGAPIPGRVIAFGLYLTSVVLLMQQPDFGQSILITLVFGGIFFVAGLNLRWMLGLITTATAGIISAWLFLPYVATRVERFLNPGAGETYQTDTAIAAISRGGIMGVGPGEGTIKRLLPDSHTDFIFSVAAEEFGLIASLSIIGLFAILVARAWMNALRLTDHFAQLAVSGLALQFGLQAVINIGVNLDLIPPKGMTLPFISYGGSSMLALALGAGLMLALTRKRPGAYLRA</sequence>
<gene>
    <name evidence="22" type="primary">ftsW</name>
    <name evidence="22" type="ORF">V0U79_08080</name>
</gene>
<dbReference type="NCBIfam" id="TIGR02614">
    <property type="entry name" value="ftsW"/>
    <property type="match status" value="1"/>
</dbReference>
<evidence type="ECO:0000256" key="5">
    <source>
        <dbReference type="ARBA" id="ARBA00022676"/>
    </source>
</evidence>
<evidence type="ECO:0000256" key="7">
    <source>
        <dbReference type="ARBA" id="ARBA00022692"/>
    </source>
</evidence>
<evidence type="ECO:0000256" key="16">
    <source>
        <dbReference type="ARBA" id="ARBA00038053"/>
    </source>
</evidence>
<comment type="similarity">
    <text evidence="16">Belongs to the SEDS family. FtsW subfamily.</text>
</comment>
<accession>A0ABU7LQY2</accession>
<keyword evidence="7 21" id="KW-0812">Transmembrane</keyword>
<comment type="subcellular location">
    <subcellularLocation>
        <location evidence="1">Cell membrane</location>
        <topology evidence="1">Multi-pass membrane protein</topology>
    </subcellularLocation>
</comment>
<feature type="transmembrane region" description="Helical" evidence="21">
    <location>
        <begin position="274"/>
        <end position="295"/>
    </location>
</feature>
<reference evidence="22 23" key="1">
    <citation type="submission" date="2024-01" db="EMBL/GenBank/DDBJ databases">
        <title>Hyphobacterium bacterium isolated from marine sediment.</title>
        <authorList>
            <person name="Zhao S."/>
        </authorList>
    </citation>
    <scope>NUCLEOTIDE SEQUENCE [LARGE SCALE GENOMIC DNA]</scope>
    <source>
        <strain evidence="23">HN65</strain>
    </source>
</reference>
<evidence type="ECO:0000256" key="1">
    <source>
        <dbReference type="ARBA" id="ARBA00004651"/>
    </source>
</evidence>
<dbReference type="EC" id="2.4.99.28" evidence="19"/>
<evidence type="ECO:0000313" key="23">
    <source>
        <dbReference type="Proteomes" id="UP001354971"/>
    </source>
</evidence>
<dbReference type="PANTHER" id="PTHR30474">
    <property type="entry name" value="CELL CYCLE PROTEIN"/>
    <property type="match status" value="1"/>
</dbReference>
<dbReference type="Pfam" id="PF01098">
    <property type="entry name" value="FTSW_RODA_SPOVE"/>
    <property type="match status" value="1"/>
</dbReference>
<proteinExistence type="inferred from homology"/>
<keyword evidence="3" id="KW-1003">Cell membrane</keyword>
<feature type="transmembrane region" description="Helical" evidence="21">
    <location>
        <begin position="150"/>
        <end position="166"/>
    </location>
</feature>
<protein>
    <recommendedName>
        <fullName evidence="17">Probable peptidoglycan glycosyltransferase FtsW</fullName>
        <ecNumber evidence="19">2.4.99.28</ecNumber>
    </recommendedName>
    <alternativeName>
        <fullName evidence="18">Cell division protein FtsW</fullName>
    </alternativeName>
    <alternativeName>
        <fullName evidence="15">Cell wall polymerase</fullName>
    </alternativeName>
    <alternativeName>
        <fullName evidence="14">Peptidoglycan polymerase</fullName>
    </alternativeName>
</protein>
<dbReference type="Proteomes" id="UP001354971">
    <property type="component" value="Unassembled WGS sequence"/>
</dbReference>
<keyword evidence="5" id="KW-0328">Glycosyltransferase</keyword>
<evidence type="ECO:0000256" key="15">
    <source>
        <dbReference type="ARBA" id="ARBA00033270"/>
    </source>
</evidence>
<feature type="transmembrane region" description="Helical" evidence="21">
    <location>
        <begin position="340"/>
        <end position="361"/>
    </location>
</feature>
<keyword evidence="12" id="KW-0131">Cell cycle</keyword>
<feature type="transmembrane region" description="Helical" evidence="21">
    <location>
        <begin position="197"/>
        <end position="215"/>
    </location>
</feature>
<evidence type="ECO:0000256" key="11">
    <source>
        <dbReference type="ARBA" id="ARBA00023136"/>
    </source>
</evidence>
<keyword evidence="8" id="KW-0133">Cell shape</keyword>
<evidence type="ECO:0000256" key="10">
    <source>
        <dbReference type="ARBA" id="ARBA00022989"/>
    </source>
</evidence>
<evidence type="ECO:0000256" key="20">
    <source>
        <dbReference type="ARBA" id="ARBA00049902"/>
    </source>
</evidence>
<keyword evidence="13" id="KW-0961">Cell wall biogenesis/degradation</keyword>
<feature type="transmembrane region" description="Helical" evidence="21">
    <location>
        <begin position="20"/>
        <end position="42"/>
    </location>
</feature>
<evidence type="ECO:0000313" key="22">
    <source>
        <dbReference type="EMBL" id="MEE2526322.1"/>
    </source>
</evidence>
<keyword evidence="10 21" id="KW-1133">Transmembrane helix</keyword>
<comment type="caution">
    <text evidence="22">The sequence shown here is derived from an EMBL/GenBank/DDBJ whole genome shotgun (WGS) entry which is preliminary data.</text>
</comment>
<evidence type="ECO:0000256" key="13">
    <source>
        <dbReference type="ARBA" id="ARBA00023316"/>
    </source>
</evidence>
<feature type="transmembrane region" description="Helical" evidence="21">
    <location>
        <begin position="172"/>
        <end position="190"/>
    </location>
</feature>
<name>A0ABU7LQY2_9PROT</name>
<evidence type="ECO:0000256" key="14">
    <source>
        <dbReference type="ARBA" id="ARBA00032370"/>
    </source>
</evidence>
<dbReference type="EMBL" id="JAZDRP010000004">
    <property type="protein sequence ID" value="MEE2526322.1"/>
    <property type="molecule type" value="Genomic_DNA"/>
</dbReference>
<keyword evidence="11 21" id="KW-0472">Membrane</keyword>
<evidence type="ECO:0000256" key="8">
    <source>
        <dbReference type="ARBA" id="ARBA00022960"/>
    </source>
</evidence>
<comment type="pathway">
    <text evidence="2">Cell wall biogenesis; peptidoglycan biosynthesis.</text>
</comment>
<feature type="transmembrane region" description="Helical" evidence="21">
    <location>
        <begin position="122"/>
        <end position="138"/>
    </location>
</feature>
<keyword evidence="4" id="KW-0132">Cell division</keyword>
<feature type="transmembrane region" description="Helical" evidence="21">
    <location>
        <begin position="84"/>
        <end position="102"/>
    </location>
</feature>
<dbReference type="InterPro" id="IPR001182">
    <property type="entry name" value="FtsW/RodA"/>
</dbReference>
<comment type="catalytic activity">
    <reaction evidence="20">
        <text>[GlcNAc-(1-&gt;4)-Mur2Ac(oyl-L-Ala-gamma-D-Glu-L-Lys-D-Ala-D-Ala)](n)-di-trans,octa-cis-undecaprenyl diphosphate + beta-D-GlcNAc-(1-&gt;4)-Mur2Ac(oyl-L-Ala-gamma-D-Glu-L-Lys-D-Ala-D-Ala)-di-trans,octa-cis-undecaprenyl diphosphate = [GlcNAc-(1-&gt;4)-Mur2Ac(oyl-L-Ala-gamma-D-Glu-L-Lys-D-Ala-D-Ala)](n+1)-di-trans,octa-cis-undecaprenyl diphosphate + di-trans,octa-cis-undecaprenyl diphosphate + H(+)</text>
        <dbReference type="Rhea" id="RHEA:23708"/>
        <dbReference type="Rhea" id="RHEA-COMP:9602"/>
        <dbReference type="Rhea" id="RHEA-COMP:9603"/>
        <dbReference type="ChEBI" id="CHEBI:15378"/>
        <dbReference type="ChEBI" id="CHEBI:58405"/>
        <dbReference type="ChEBI" id="CHEBI:60033"/>
        <dbReference type="ChEBI" id="CHEBI:78435"/>
        <dbReference type="EC" id="2.4.99.28"/>
    </reaction>
</comment>
<evidence type="ECO:0000256" key="19">
    <source>
        <dbReference type="ARBA" id="ARBA00044770"/>
    </source>
</evidence>
<feature type="transmembrane region" description="Helical" evidence="21">
    <location>
        <begin position="307"/>
        <end position="328"/>
    </location>
</feature>